<proteinExistence type="inferred from homology"/>
<keyword evidence="3 5" id="KW-0663">Pyridoxal phosphate</keyword>
<dbReference type="OrthoDB" id="9801249at2"/>
<dbReference type="Pfam" id="PF00291">
    <property type="entry name" value="PALP"/>
    <property type="match status" value="1"/>
</dbReference>
<reference evidence="8" key="1">
    <citation type="submission" date="2012-06" db="EMBL/GenBank/DDBJ databases">
        <title>The complete genome of Belliella baltica DSM 15883.</title>
        <authorList>
            <person name="Lucas S."/>
            <person name="Copeland A."/>
            <person name="Lapidus A."/>
            <person name="Goodwin L."/>
            <person name="Pitluck S."/>
            <person name="Peters L."/>
            <person name="Mikhailova N."/>
            <person name="Davenport K."/>
            <person name="Kyrpides N."/>
            <person name="Mavromatis K."/>
            <person name="Pagani I."/>
            <person name="Ivanova N."/>
            <person name="Ovchinnikova G."/>
            <person name="Zeytun A."/>
            <person name="Detter J.C."/>
            <person name="Han C."/>
            <person name="Land M."/>
            <person name="Hauser L."/>
            <person name="Markowitz V."/>
            <person name="Cheng J.-F."/>
            <person name="Hugenholtz P."/>
            <person name="Woyke T."/>
            <person name="Wu D."/>
            <person name="Tindall B."/>
            <person name="Pomrenke H."/>
            <person name="Brambilla E."/>
            <person name="Klenk H.-P."/>
            <person name="Eisen J.A."/>
        </authorList>
    </citation>
    <scope>NUCLEOTIDE SEQUENCE [LARGE SCALE GENOMIC DNA]</scope>
    <source>
        <strain evidence="8">DSM 15883 / CIP 108006 / LMG 21964 / BA134</strain>
    </source>
</reference>
<dbReference type="STRING" id="866536.Belba_1324"/>
<dbReference type="PATRIC" id="fig|866536.3.peg.1369"/>
<feature type="active site" description="Nucleophile" evidence="4">
    <location>
        <position position="67"/>
    </location>
</feature>
<dbReference type="GO" id="GO:0019148">
    <property type="term" value="F:D-cysteine desulfhydrase activity"/>
    <property type="evidence" value="ECO:0007669"/>
    <property type="project" value="TreeGrafter"/>
</dbReference>
<dbReference type="InterPro" id="IPR036052">
    <property type="entry name" value="TrpB-like_PALP_sf"/>
</dbReference>
<dbReference type="Proteomes" id="UP000006050">
    <property type="component" value="Chromosome"/>
</dbReference>
<dbReference type="AlphaFoldDB" id="I3Z3Y1"/>
<comment type="cofactor">
    <cofactor evidence="1">
        <name>pyridoxal 5'-phosphate</name>
        <dbReference type="ChEBI" id="CHEBI:597326"/>
    </cofactor>
</comment>
<evidence type="ECO:0000259" key="6">
    <source>
        <dbReference type="Pfam" id="PF00291"/>
    </source>
</evidence>
<keyword evidence="8" id="KW-1185">Reference proteome</keyword>
<feature type="domain" description="Tryptophan synthase beta chain-like PALP" evidence="6">
    <location>
        <begin position="19"/>
        <end position="286"/>
    </location>
</feature>
<dbReference type="InterPro" id="IPR027278">
    <property type="entry name" value="ACCD_DCysDesulf"/>
</dbReference>
<sequence>MLTPQSISNQKINYPLWEDRGIEVWIKRLDQVHPLASGNKFFKLKYNLERAISENHDTILTFGGAYSNHIYATAAAAKSLGLHSIGIIRGEETLPLNPTLASAKENGMRVDYVDREAYRRKTEPEFLQALQEKFGNFYLIPEGGNNAEAIKGTSEILEEKDSEFTHITCSIGTGGTFTGLVNSIEEQQTLLGFSSLKGDFIHEEIKNLLKSHQVVSKGKYQILDQFHFGGYGKVNADLIEFVKWFYKEFEIVLEPIYTGKMIYGLFEMIKNKTIESNSKILIIHTGGLQGLAGFNHRFGTSLPL</sequence>
<name>I3Z3Y1_BELBD</name>
<dbReference type="PANTHER" id="PTHR43780">
    <property type="entry name" value="1-AMINOCYCLOPROPANE-1-CARBOXYLATE DEAMINASE-RELATED"/>
    <property type="match status" value="1"/>
</dbReference>
<evidence type="ECO:0000256" key="4">
    <source>
        <dbReference type="PIRSR" id="PIRSR006278-1"/>
    </source>
</evidence>
<organism evidence="7 8">
    <name type="scientific">Belliella baltica (strain DSM 15883 / CIP 108006 / LMG 21964 / BA134)</name>
    <dbReference type="NCBI Taxonomy" id="866536"/>
    <lineage>
        <taxon>Bacteria</taxon>
        <taxon>Pseudomonadati</taxon>
        <taxon>Bacteroidota</taxon>
        <taxon>Cytophagia</taxon>
        <taxon>Cytophagales</taxon>
        <taxon>Cyclobacteriaceae</taxon>
        <taxon>Belliella</taxon>
    </lineage>
</organism>
<evidence type="ECO:0000256" key="5">
    <source>
        <dbReference type="PIRSR" id="PIRSR006278-2"/>
    </source>
</evidence>
<dbReference type="eggNOG" id="COG2515">
    <property type="taxonomic scope" value="Bacteria"/>
</dbReference>
<dbReference type="RefSeq" id="WP_014771945.1">
    <property type="nucleotide sequence ID" value="NC_018010.1"/>
</dbReference>
<feature type="modified residue" description="N6-(pyridoxal phosphate)lysine" evidence="5">
    <location>
        <position position="40"/>
    </location>
</feature>
<evidence type="ECO:0000256" key="3">
    <source>
        <dbReference type="ARBA" id="ARBA00022898"/>
    </source>
</evidence>
<comment type="similarity">
    <text evidence="2">Belongs to the ACC deaminase/D-cysteine desulfhydrase family.</text>
</comment>
<dbReference type="SUPFAM" id="SSF53686">
    <property type="entry name" value="Tryptophan synthase beta subunit-like PLP-dependent enzymes"/>
    <property type="match status" value="1"/>
</dbReference>
<dbReference type="InterPro" id="IPR001926">
    <property type="entry name" value="TrpB-like_PALP"/>
</dbReference>
<evidence type="ECO:0000313" key="7">
    <source>
        <dbReference type="EMBL" id="AFL83949.1"/>
    </source>
</evidence>
<dbReference type="Gene3D" id="3.40.50.1100">
    <property type="match status" value="2"/>
</dbReference>
<dbReference type="KEGG" id="bbd:Belba_1324"/>
<protein>
    <submittedName>
        <fullName evidence="7">1-aminocyclopropane-1-carboxylate deaminase</fullName>
    </submittedName>
</protein>
<evidence type="ECO:0000313" key="8">
    <source>
        <dbReference type="Proteomes" id="UP000006050"/>
    </source>
</evidence>
<accession>I3Z3Y1</accession>
<evidence type="ECO:0000256" key="2">
    <source>
        <dbReference type="ARBA" id="ARBA00008639"/>
    </source>
</evidence>
<dbReference type="EMBL" id="CP003281">
    <property type="protein sequence ID" value="AFL83949.1"/>
    <property type="molecule type" value="Genomic_DNA"/>
</dbReference>
<dbReference type="HOGENOM" id="CLU_048897_0_0_10"/>
<dbReference type="PIRSF" id="PIRSF006278">
    <property type="entry name" value="ACCD_DCysDesulf"/>
    <property type="match status" value="1"/>
</dbReference>
<gene>
    <name evidence="7" type="ordered locus">Belba_1324</name>
</gene>
<dbReference type="PANTHER" id="PTHR43780:SF2">
    <property type="entry name" value="1-AMINOCYCLOPROPANE-1-CARBOXYLATE DEAMINASE-RELATED"/>
    <property type="match status" value="1"/>
</dbReference>
<evidence type="ECO:0000256" key="1">
    <source>
        <dbReference type="ARBA" id="ARBA00001933"/>
    </source>
</evidence>